<sequence>MRVSWLAFVFGLHQSLLCKDQHGCILAFTLRGVTCFSSLGHGTIFLTFAYGLINQYHFINKSKSWSEAQQYCREHFTDLATIQRVEDLSRVHIPAAQVAWIGLHDDPAAWFKVMTNASNSWRWSVTGATSPGGYQNWWRGSPDKWRGVKKFILVNDFSRTWPACKTMCRQNYQDLAQIENAADNQAAMTALSGVQNAWIGLYRDMWLWSDLSNTVMPRSAARITLKLQSSADLTDPKIQKLFLKALEEKLGMNVTIKGIQKAERKQP</sequence>
<dbReference type="PANTHER" id="PTHR45784:SF3">
    <property type="entry name" value="C-TYPE LECTIN DOMAIN FAMILY 4 MEMBER K-LIKE-RELATED"/>
    <property type="match status" value="1"/>
</dbReference>
<evidence type="ECO:0000259" key="1">
    <source>
        <dbReference type="PROSITE" id="PS50041"/>
    </source>
</evidence>
<reference evidence="2 3" key="1">
    <citation type="submission" date="2024-04" db="EMBL/GenBank/DDBJ databases">
        <authorList>
            <person name="Waldvogel A.-M."/>
            <person name="Schoenle A."/>
        </authorList>
    </citation>
    <scope>NUCLEOTIDE SEQUENCE [LARGE SCALE GENOMIC DNA]</scope>
</reference>
<accession>A0AAV2LXF2</accession>
<dbReference type="InterPro" id="IPR016186">
    <property type="entry name" value="C-type_lectin-like/link_sf"/>
</dbReference>
<evidence type="ECO:0000313" key="2">
    <source>
        <dbReference type="EMBL" id="CAL1605749.1"/>
    </source>
</evidence>
<name>A0AAV2LXF2_KNICA</name>
<dbReference type="SUPFAM" id="SSF56436">
    <property type="entry name" value="C-type lectin-like"/>
    <property type="match status" value="2"/>
</dbReference>
<dbReference type="EMBL" id="OZ035827">
    <property type="protein sequence ID" value="CAL1605749.1"/>
    <property type="molecule type" value="Genomic_DNA"/>
</dbReference>
<evidence type="ECO:0000313" key="3">
    <source>
        <dbReference type="Proteomes" id="UP001497482"/>
    </source>
</evidence>
<feature type="domain" description="C-type lectin" evidence="1">
    <location>
        <begin position="56"/>
        <end position="161"/>
    </location>
</feature>
<dbReference type="InterPro" id="IPR016187">
    <property type="entry name" value="CTDL_fold"/>
</dbReference>
<organism evidence="2 3">
    <name type="scientific">Knipowitschia caucasica</name>
    <name type="common">Caucasian dwarf goby</name>
    <name type="synonym">Pomatoschistus caucasicus</name>
    <dbReference type="NCBI Taxonomy" id="637954"/>
    <lineage>
        <taxon>Eukaryota</taxon>
        <taxon>Metazoa</taxon>
        <taxon>Chordata</taxon>
        <taxon>Craniata</taxon>
        <taxon>Vertebrata</taxon>
        <taxon>Euteleostomi</taxon>
        <taxon>Actinopterygii</taxon>
        <taxon>Neopterygii</taxon>
        <taxon>Teleostei</taxon>
        <taxon>Neoteleostei</taxon>
        <taxon>Acanthomorphata</taxon>
        <taxon>Gobiaria</taxon>
        <taxon>Gobiiformes</taxon>
        <taxon>Gobioidei</taxon>
        <taxon>Gobiidae</taxon>
        <taxon>Gobiinae</taxon>
        <taxon>Knipowitschia</taxon>
    </lineage>
</organism>
<dbReference type="PANTHER" id="PTHR45784">
    <property type="entry name" value="C-TYPE LECTIN DOMAIN FAMILY 20 MEMBER A-RELATED"/>
    <property type="match status" value="1"/>
</dbReference>
<dbReference type="PROSITE" id="PS50041">
    <property type="entry name" value="C_TYPE_LECTIN_2"/>
    <property type="match status" value="1"/>
</dbReference>
<dbReference type="Proteomes" id="UP001497482">
    <property type="component" value="Chromosome 5"/>
</dbReference>
<dbReference type="Pfam" id="PF00059">
    <property type="entry name" value="Lectin_C"/>
    <property type="match status" value="1"/>
</dbReference>
<keyword evidence="3" id="KW-1185">Reference proteome</keyword>
<dbReference type="AlphaFoldDB" id="A0AAV2LXF2"/>
<protein>
    <recommendedName>
        <fullName evidence="1">C-type lectin domain-containing protein</fullName>
    </recommendedName>
</protein>
<gene>
    <name evidence="2" type="ORF">KC01_LOCUS33074</name>
</gene>
<dbReference type="InterPro" id="IPR001304">
    <property type="entry name" value="C-type_lectin-like"/>
</dbReference>
<dbReference type="Gene3D" id="3.10.100.10">
    <property type="entry name" value="Mannose-Binding Protein A, subunit A"/>
    <property type="match status" value="2"/>
</dbReference>
<proteinExistence type="predicted"/>